<evidence type="ECO:0000313" key="8">
    <source>
        <dbReference type="EMBL" id="ASG22681.1"/>
    </source>
</evidence>
<reference evidence="8 9" key="1">
    <citation type="submission" date="2017-06" db="EMBL/GenBank/DDBJ databases">
        <title>Complete genome sequence of Nitrospirillum amazonense strain CBAmC, an endophytic nitrogen-fixing and plant growth-promoting bacterium, isolated from sugarcane.</title>
        <authorList>
            <person name="Schwab S."/>
            <person name="dos Santos Teixeira K.R."/>
            <person name="Simoes Araujo J.L."/>
            <person name="Soares Vidal M."/>
            <person name="Borges de Freitas H.R."/>
            <person name="Rivello Crivelaro A.L."/>
            <person name="Bueno de Camargo Nunes A."/>
            <person name="dos Santos C.M."/>
            <person name="Palmeira da Silva Rosa D."/>
            <person name="da Silva Padilha D."/>
            <person name="da Silva E."/>
            <person name="Araujo Terra L."/>
            <person name="Soares Mendes V."/>
            <person name="Farinelli L."/>
            <person name="Magalhaes Cruz L."/>
            <person name="Baldani J.I."/>
        </authorList>
    </citation>
    <scope>NUCLEOTIDE SEQUENCE [LARGE SCALE GENOMIC DNA]</scope>
    <source>
        <strain evidence="8 9">CBAmC</strain>
    </source>
</reference>
<dbReference type="GO" id="GO:0016020">
    <property type="term" value="C:membrane"/>
    <property type="evidence" value="ECO:0007669"/>
    <property type="project" value="InterPro"/>
</dbReference>
<dbReference type="RefSeq" id="WP_088873236.1">
    <property type="nucleotide sequence ID" value="NZ_CP022111.1"/>
</dbReference>
<dbReference type="PROSITE" id="PS50111">
    <property type="entry name" value="CHEMOTAXIS_TRANSDUC_2"/>
    <property type="match status" value="1"/>
</dbReference>
<dbReference type="Pfam" id="PF00015">
    <property type="entry name" value="MCPsignal"/>
    <property type="match status" value="1"/>
</dbReference>
<dbReference type="CDD" id="cd06225">
    <property type="entry name" value="HAMP"/>
    <property type="match status" value="1"/>
</dbReference>
<feature type="domain" description="HAMP" evidence="7">
    <location>
        <begin position="205"/>
        <end position="258"/>
    </location>
</feature>
<keyword evidence="5" id="KW-1133">Transmembrane helix</keyword>
<keyword evidence="5" id="KW-0472">Membrane</keyword>
<keyword evidence="4" id="KW-0175">Coiled coil</keyword>
<evidence type="ECO:0000259" key="6">
    <source>
        <dbReference type="PROSITE" id="PS50111"/>
    </source>
</evidence>
<gene>
    <name evidence="8" type="ORF">Y958_17335</name>
</gene>
<feature type="transmembrane region" description="Helical" evidence="5">
    <location>
        <begin position="12"/>
        <end position="33"/>
    </location>
</feature>
<dbReference type="KEGG" id="nao:Y958_17335"/>
<dbReference type="SUPFAM" id="SSF58104">
    <property type="entry name" value="Methyl-accepting chemotaxis protein (MCP) signaling domain"/>
    <property type="match status" value="1"/>
</dbReference>
<proteinExistence type="inferred from homology"/>
<dbReference type="InterPro" id="IPR004090">
    <property type="entry name" value="Chemotax_Me-accpt_rcpt"/>
</dbReference>
<dbReference type="AlphaFoldDB" id="A0A248JW19"/>
<dbReference type="GO" id="GO:0006935">
    <property type="term" value="P:chemotaxis"/>
    <property type="evidence" value="ECO:0007669"/>
    <property type="project" value="InterPro"/>
</dbReference>
<keyword evidence="5" id="KW-0812">Transmembrane</keyword>
<evidence type="ECO:0000256" key="4">
    <source>
        <dbReference type="SAM" id="Coils"/>
    </source>
</evidence>
<feature type="coiled-coil region" evidence="4">
    <location>
        <begin position="138"/>
        <end position="165"/>
    </location>
</feature>
<accession>A0A248JW19</accession>
<dbReference type="InterPro" id="IPR003660">
    <property type="entry name" value="HAMP_dom"/>
</dbReference>
<dbReference type="SMART" id="SM00304">
    <property type="entry name" value="HAMP"/>
    <property type="match status" value="1"/>
</dbReference>
<dbReference type="PANTHER" id="PTHR32089:SF112">
    <property type="entry name" value="LYSOZYME-LIKE PROTEIN-RELATED"/>
    <property type="match status" value="1"/>
</dbReference>
<organism evidence="8 9">
    <name type="scientific">Nitrospirillum viridazoti CBAmc</name>
    <dbReference type="NCBI Taxonomy" id="1441467"/>
    <lineage>
        <taxon>Bacteria</taxon>
        <taxon>Pseudomonadati</taxon>
        <taxon>Pseudomonadota</taxon>
        <taxon>Alphaproteobacteria</taxon>
        <taxon>Rhodospirillales</taxon>
        <taxon>Azospirillaceae</taxon>
        <taxon>Nitrospirillum</taxon>
        <taxon>Nitrospirillum viridazoti</taxon>
    </lineage>
</organism>
<dbReference type="GO" id="GO:0007165">
    <property type="term" value="P:signal transduction"/>
    <property type="evidence" value="ECO:0007669"/>
    <property type="project" value="UniProtKB-KW"/>
</dbReference>
<dbReference type="PANTHER" id="PTHR32089">
    <property type="entry name" value="METHYL-ACCEPTING CHEMOTAXIS PROTEIN MCPB"/>
    <property type="match status" value="1"/>
</dbReference>
<comment type="similarity">
    <text evidence="2">Belongs to the methyl-accepting chemotaxis (MCP) protein family.</text>
</comment>
<dbReference type="GO" id="GO:0004888">
    <property type="term" value="F:transmembrane signaling receptor activity"/>
    <property type="evidence" value="ECO:0007669"/>
    <property type="project" value="InterPro"/>
</dbReference>
<keyword evidence="1 3" id="KW-0807">Transducer</keyword>
<dbReference type="PRINTS" id="PR00260">
    <property type="entry name" value="CHEMTRNSDUCR"/>
</dbReference>
<dbReference type="EMBL" id="CP022111">
    <property type="protein sequence ID" value="ASG22681.1"/>
    <property type="molecule type" value="Genomic_DNA"/>
</dbReference>
<evidence type="ECO:0000256" key="1">
    <source>
        <dbReference type="ARBA" id="ARBA00023224"/>
    </source>
</evidence>
<dbReference type="Gene3D" id="1.10.8.500">
    <property type="entry name" value="HAMP domain in histidine kinase"/>
    <property type="match status" value="1"/>
</dbReference>
<dbReference type="InterPro" id="IPR004089">
    <property type="entry name" value="MCPsignal_dom"/>
</dbReference>
<dbReference type="Pfam" id="PF00672">
    <property type="entry name" value="HAMP"/>
    <property type="match status" value="1"/>
</dbReference>
<feature type="domain" description="Methyl-accepting transducer" evidence="6">
    <location>
        <begin position="292"/>
        <end position="535"/>
    </location>
</feature>
<keyword evidence="9" id="KW-1185">Reference proteome</keyword>
<evidence type="ECO:0000256" key="3">
    <source>
        <dbReference type="PROSITE-ProRule" id="PRU00284"/>
    </source>
</evidence>
<evidence type="ECO:0000256" key="5">
    <source>
        <dbReference type="SAM" id="Phobius"/>
    </source>
</evidence>
<name>A0A248JW19_9PROT</name>
<dbReference type="PROSITE" id="PS50885">
    <property type="entry name" value="HAMP"/>
    <property type="match status" value="1"/>
</dbReference>
<protein>
    <submittedName>
        <fullName evidence="8">Methyl-accepting chemotaxis protein</fullName>
    </submittedName>
</protein>
<dbReference type="Proteomes" id="UP000197153">
    <property type="component" value="Chromosome 2"/>
</dbReference>
<dbReference type="Gene3D" id="1.10.287.950">
    <property type="entry name" value="Methyl-accepting chemotaxis protein"/>
    <property type="match status" value="1"/>
</dbReference>
<feature type="transmembrane region" description="Helical" evidence="5">
    <location>
        <begin position="183"/>
        <end position="202"/>
    </location>
</feature>
<evidence type="ECO:0000259" key="7">
    <source>
        <dbReference type="PROSITE" id="PS50885"/>
    </source>
</evidence>
<evidence type="ECO:0000256" key="2">
    <source>
        <dbReference type="ARBA" id="ARBA00029447"/>
    </source>
</evidence>
<evidence type="ECO:0000313" key="9">
    <source>
        <dbReference type="Proteomes" id="UP000197153"/>
    </source>
</evidence>
<sequence length="555" mass="57524">MKLAHKLTLSSAMTVLMILLIAGVFTLTLSWLAESKATLTGTSGVASKSVRAVSAGNDLYAIVADAEINHNLDETRKDWAEKKQGILAMFKDLRAEADLPEEKAALDGAEAGLRDYMAIFEQQMLPALEKTDALTPAIRELDGKVDEARDQMTQNLEKMAALNLQQSEDAEKAFDAASAKGRALGFAFAGIAIALSLVLSWATGRSITRPVDLLRGVMETMAGGARQVDVPGVARGDEIGAMARAVEVFKESLIQGDALAAEQATLKAAAEAQRKAAMASAADHFEATVRAVVDKVATAAADIQMTARELGSAAEESLQQTTTVSAAASQSAGNVRTVATASEELSSSIGEISRQVENSAVVAREAVVQVDATRGTVDGLADVANRIGAVVQLISDIAGQTNLLALNATIEAARAGEAGKGFAVVASEVKALAAQTAKATDEIAAHVGAIQGASGQAVTAIGDIGATIRRIDEIASIIAAAVQEQGAATQAIVSNVGETARATEEITENIYGVNERAGKTARKSAEVEASSTELTSEAQVLRTQVDAFLAQLRAA</sequence>
<dbReference type="SMART" id="SM00283">
    <property type="entry name" value="MA"/>
    <property type="match status" value="1"/>
</dbReference>